<keyword evidence="1" id="KW-0472">Membrane</keyword>
<protein>
    <submittedName>
        <fullName evidence="2">Uncharacterized protein</fullName>
    </submittedName>
</protein>
<feature type="transmembrane region" description="Helical" evidence="1">
    <location>
        <begin position="76"/>
        <end position="102"/>
    </location>
</feature>
<dbReference type="Proteomes" id="UP000800093">
    <property type="component" value="Unassembled WGS sequence"/>
</dbReference>
<organism evidence="2 3">
    <name type="scientific">Lojkania enalia</name>
    <dbReference type="NCBI Taxonomy" id="147567"/>
    <lineage>
        <taxon>Eukaryota</taxon>
        <taxon>Fungi</taxon>
        <taxon>Dikarya</taxon>
        <taxon>Ascomycota</taxon>
        <taxon>Pezizomycotina</taxon>
        <taxon>Dothideomycetes</taxon>
        <taxon>Pleosporomycetidae</taxon>
        <taxon>Pleosporales</taxon>
        <taxon>Pleosporales incertae sedis</taxon>
        <taxon>Lojkania</taxon>
    </lineage>
</organism>
<dbReference type="AlphaFoldDB" id="A0A9P4K5P2"/>
<evidence type="ECO:0000313" key="2">
    <source>
        <dbReference type="EMBL" id="KAF2262296.1"/>
    </source>
</evidence>
<evidence type="ECO:0000256" key="1">
    <source>
        <dbReference type="SAM" id="Phobius"/>
    </source>
</evidence>
<proteinExistence type="predicted"/>
<dbReference type="EMBL" id="ML986642">
    <property type="protein sequence ID" value="KAF2262296.1"/>
    <property type="molecule type" value="Genomic_DNA"/>
</dbReference>
<gene>
    <name evidence="2" type="ORF">CC78DRAFT_534955</name>
</gene>
<comment type="caution">
    <text evidence="2">The sequence shown here is derived from an EMBL/GenBank/DDBJ whole genome shotgun (WGS) entry which is preliminary data.</text>
</comment>
<evidence type="ECO:0000313" key="3">
    <source>
        <dbReference type="Proteomes" id="UP000800093"/>
    </source>
</evidence>
<keyword evidence="3" id="KW-1185">Reference proteome</keyword>
<accession>A0A9P4K5P2</accession>
<reference evidence="3" key="1">
    <citation type="journal article" date="2020" name="Stud. Mycol.">
        <title>101 Dothideomycetes genomes: A test case for predicting lifestyles and emergence of pathogens.</title>
        <authorList>
            <person name="Haridas S."/>
            <person name="Albert R."/>
            <person name="Binder M."/>
            <person name="Bloem J."/>
            <person name="LaButti K."/>
            <person name="Salamov A."/>
            <person name="Andreopoulos B."/>
            <person name="Baker S."/>
            <person name="Barry K."/>
            <person name="Bills G."/>
            <person name="Bluhm B."/>
            <person name="Cannon C."/>
            <person name="Castanera R."/>
            <person name="Culley D."/>
            <person name="Daum C."/>
            <person name="Ezra D."/>
            <person name="Gonzalez J."/>
            <person name="Henrissat B."/>
            <person name="Kuo A."/>
            <person name="Liang C."/>
            <person name="Lipzen A."/>
            <person name="Lutzoni F."/>
            <person name="Magnuson J."/>
            <person name="Mondo S."/>
            <person name="Nolan M."/>
            <person name="Ohm R."/>
            <person name="Pangilinan J."/>
            <person name="Park H.-J."/>
            <person name="Ramirez L."/>
            <person name="Alfaro M."/>
            <person name="Sun H."/>
            <person name="Tritt A."/>
            <person name="Yoshinaga Y."/>
            <person name="Zwiers L.-H."/>
            <person name="Turgeon B."/>
            <person name="Goodwin S."/>
            <person name="Spatafora J."/>
            <person name="Crous P."/>
            <person name="Grigoriev I."/>
        </authorList>
    </citation>
    <scope>NUCLEOTIDE SEQUENCE [LARGE SCALE GENOMIC DNA]</scope>
    <source>
        <strain evidence="3">CBS 304.66</strain>
    </source>
</reference>
<sequence length="119" mass="13511">MLMSRPDVSKAESPGTGYCFVHSFQCVSDYEYSHSAKLSNAIVWTSGRMTTQSCSSTELSDLRAPRKHSKYDINSFLCIWYVFSSGQILIVSAGLFEMLILWHSTSWSTRYTRKTSTKT</sequence>
<name>A0A9P4K5P2_9PLEO</name>
<keyword evidence="1" id="KW-0812">Transmembrane</keyword>
<keyword evidence="1" id="KW-1133">Transmembrane helix</keyword>